<dbReference type="AlphaFoldDB" id="A0A7W7ZK37"/>
<accession>A0A7W7ZK37</accession>
<sequence>MAFVLVNDRWRCTFTDETQGVPLPRSFSFSLEEKVTELARRGGGLKCLADVQALEHGLRSGRGNVTLFLTNEQFERLAK</sequence>
<reference evidence="1 2" key="1">
    <citation type="submission" date="2020-08" db="EMBL/GenBank/DDBJ databases">
        <title>Genomic Encyclopedia of Type Strains, Phase IV (KMG-V): Genome sequencing to study the core and pangenomes of soil and plant-associated prokaryotes.</title>
        <authorList>
            <person name="Whitman W."/>
        </authorList>
    </citation>
    <scope>NUCLEOTIDE SEQUENCE [LARGE SCALE GENOMIC DNA]</scope>
    <source>
        <strain evidence="1 2">M8UP14</strain>
    </source>
</reference>
<gene>
    <name evidence="1" type="ORF">HDF16_005407</name>
</gene>
<dbReference type="EMBL" id="JACHIP010000017">
    <property type="protein sequence ID" value="MBB5060671.1"/>
    <property type="molecule type" value="Genomic_DNA"/>
</dbReference>
<evidence type="ECO:0000313" key="2">
    <source>
        <dbReference type="Proteomes" id="UP000540989"/>
    </source>
</evidence>
<name>A0A7W7ZK37_9BACT</name>
<dbReference type="RefSeq" id="WP_246410147.1">
    <property type="nucleotide sequence ID" value="NZ_JACHIP010000017.1"/>
</dbReference>
<protein>
    <submittedName>
        <fullName evidence="1">Uncharacterized protein</fullName>
    </submittedName>
</protein>
<dbReference type="Proteomes" id="UP000540989">
    <property type="component" value="Unassembled WGS sequence"/>
</dbReference>
<comment type="caution">
    <text evidence="1">The sequence shown here is derived from an EMBL/GenBank/DDBJ whole genome shotgun (WGS) entry which is preliminary data.</text>
</comment>
<organism evidence="1 2">
    <name type="scientific">Granulicella aggregans</name>
    <dbReference type="NCBI Taxonomy" id="474949"/>
    <lineage>
        <taxon>Bacteria</taxon>
        <taxon>Pseudomonadati</taxon>
        <taxon>Acidobacteriota</taxon>
        <taxon>Terriglobia</taxon>
        <taxon>Terriglobales</taxon>
        <taxon>Acidobacteriaceae</taxon>
        <taxon>Granulicella</taxon>
    </lineage>
</organism>
<evidence type="ECO:0000313" key="1">
    <source>
        <dbReference type="EMBL" id="MBB5060671.1"/>
    </source>
</evidence>
<keyword evidence="2" id="KW-1185">Reference proteome</keyword>
<proteinExistence type="predicted"/>